<gene>
    <name evidence="1" type="ORF">KAT72_02025</name>
</gene>
<evidence type="ECO:0008006" key="3">
    <source>
        <dbReference type="Google" id="ProtNLM"/>
    </source>
</evidence>
<dbReference type="Proteomes" id="UP000675653">
    <property type="component" value="Unassembled WGS sequence"/>
</dbReference>
<name>A0ABS5GL67_9GAMM</name>
<sequence length="153" mass="17302">MSRQSQQDDRWLGGYRRMAALILLLIIVATLAQSYRTHRAEALALRLVLLGEQFAGRTQRLHGLWLEQRRPASLFADGLAWQFDDRGWPIGAGPLLAPSENCRQLWLSIIGTQSQDLPPLQALASRDGGGCEFGWEDNWLIYQFSDGRVLKKP</sequence>
<organism evidence="1 2">
    <name type="scientific">Aeromonas popoffii</name>
    <dbReference type="NCBI Taxonomy" id="70856"/>
    <lineage>
        <taxon>Bacteria</taxon>
        <taxon>Pseudomonadati</taxon>
        <taxon>Pseudomonadota</taxon>
        <taxon>Gammaproteobacteria</taxon>
        <taxon>Aeromonadales</taxon>
        <taxon>Aeromonadaceae</taxon>
        <taxon>Aeromonas</taxon>
    </lineage>
</organism>
<reference evidence="1 2" key="1">
    <citation type="submission" date="2021-04" db="EMBL/GenBank/DDBJ databases">
        <title>Draft Genome of Aeromonas popoffii ID682, isolated from a natural water source in Idaho.</title>
        <authorList>
            <person name="Testerman T."/>
            <person name="Graf J."/>
        </authorList>
    </citation>
    <scope>NUCLEOTIDE SEQUENCE [LARGE SCALE GENOMIC DNA]</scope>
    <source>
        <strain evidence="1 2">ID682</strain>
    </source>
</reference>
<accession>A0ABS5GL67</accession>
<dbReference type="EMBL" id="JAGRZL010000008">
    <property type="protein sequence ID" value="MBR7627842.1"/>
    <property type="molecule type" value="Genomic_DNA"/>
</dbReference>
<protein>
    <recommendedName>
        <fullName evidence="3">MSHA biogenesis protein MshF</fullName>
    </recommendedName>
</protein>
<keyword evidence="2" id="KW-1185">Reference proteome</keyword>
<proteinExistence type="predicted"/>
<evidence type="ECO:0000313" key="1">
    <source>
        <dbReference type="EMBL" id="MBR7627842.1"/>
    </source>
</evidence>
<comment type="caution">
    <text evidence="1">The sequence shown here is derived from an EMBL/GenBank/DDBJ whole genome shotgun (WGS) entry which is preliminary data.</text>
</comment>
<evidence type="ECO:0000313" key="2">
    <source>
        <dbReference type="Proteomes" id="UP000675653"/>
    </source>
</evidence>
<dbReference type="RefSeq" id="WP_212512584.1">
    <property type="nucleotide sequence ID" value="NZ_CAWQDX010000107.1"/>
</dbReference>